<evidence type="ECO:0000256" key="1">
    <source>
        <dbReference type="SAM" id="MobiDB-lite"/>
    </source>
</evidence>
<sequence>MVLVIGGLMMHRALHRVTEATRVAAAAERETLARRAELDASQQERHARLRAAHRDSAPLLRRIIDEGGDLDAAARAECRVVEQTLRDEIRGRLLLNEATRDAILRHRRRGAVVQVLDDGGLDDVPADEREALLDEVAELLGPVRSRRIVIRAAQPRSRTAISLVASSPDETAAALGLDTGDDVDLWVSLPRPSASASAPDPAAADPRDA</sequence>
<accession>A0A251XQX9</accession>
<dbReference type="AlphaFoldDB" id="A0A251XQX9"/>
<protein>
    <submittedName>
        <fullName evidence="2">Uncharacterized protein</fullName>
    </submittedName>
</protein>
<dbReference type="Proteomes" id="UP000195106">
    <property type="component" value="Unassembled WGS sequence"/>
</dbReference>
<reference evidence="2 3" key="1">
    <citation type="submission" date="2016-08" db="EMBL/GenBank/DDBJ databases">
        <title>Genome sequence of Clavibacter michiganensis spp. strain CASJ009.</title>
        <authorList>
            <person name="Thapa S.P."/>
            <person name="Coaker G."/>
        </authorList>
    </citation>
    <scope>NUCLEOTIDE SEQUENCE [LARGE SCALE GENOMIC DNA]</scope>
    <source>
        <strain evidence="2">CASJ009</strain>
    </source>
</reference>
<organism evidence="2 3">
    <name type="scientific">Clavibacter michiganensis</name>
    <dbReference type="NCBI Taxonomy" id="28447"/>
    <lineage>
        <taxon>Bacteria</taxon>
        <taxon>Bacillati</taxon>
        <taxon>Actinomycetota</taxon>
        <taxon>Actinomycetes</taxon>
        <taxon>Micrococcales</taxon>
        <taxon>Microbacteriaceae</taxon>
        <taxon>Clavibacter</taxon>
    </lineage>
</organism>
<gene>
    <name evidence="2" type="ORF">CMsap09_03180</name>
</gene>
<evidence type="ECO:0000313" key="2">
    <source>
        <dbReference type="EMBL" id="OUE07927.1"/>
    </source>
</evidence>
<name>A0A251XQX9_9MICO</name>
<evidence type="ECO:0000313" key="3">
    <source>
        <dbReference type="Proteomes" id="UP000195106"/>
    </source>
</evidence>
<proteinExistence type="predicted"/>
<comment type="caution">
    <text evidence="2">The sequence shown here is derived from an EMBL/GenBank/DDBJ whole genome shotgun (WGS) entry which is preliminary data.</text>
</comment>
<dbReference type="EMBL" id="MDHJ01000001">
    <property type="protein sequence ID" value="OUE07927.1"/>
    <property type="molecule type" value="Genomic_DNA"/>
</dbReference>
<feature type="region of interest" description="Disordered" evidence="1">
    <location>
        <begin position="190"/>
        <end position="209"/>
    </location>
</feature>